<evidence type="ECO:0000313" key="2">
    <source>
        <dbReference type="Proteomes" id="UP000054248"/>
    </source>
</evidence>
<organism evidence="1 2">
    <name type="scientific">Tulasnella calospora MUT 4182</name>
    <dbReference type="NCBI Taxonomy" id="1051891"/>
    <lineage>
        <taxon>Eukaryota</taxon>
        <taxon>Fungi</taxon>
        <taxon>Dikarya</taxon>
        <taxon>Basidiomycota</taxon>
        <taxon>Agaricomycotina</taxon>
        <taxon>Agaricomycetes</taxon>
        <taxon>Cantharellales</taxon>
        <taxon>Tulasnellaceae</taxon>
        <taxon>Tulasnella</taxon>
    </lineage>
</organism>
<dbReference type="HOGENOM" id="CLU_1556402_0_0_1"/>
<sequence>MALEGVCLCLRCDDLIAQPMSFDELVNHYVNECQWYQSMSSWVPKRTTGLTSDDDEAPPKFVQTHGDKDKGHLACVATEAQLERLREIRDNDKGRQDALIKDLNLAEPASNLTYWERRRGRENRRTCNLCPKVNKLGPKEPMELVKMEVHIRTKHAKTPDLLIDSKRLRRTS</sequence>
<dbReference type="EMBL" id="KN823265">
    <property type="protein sequence ID" value="KIO18725.1"/>
    <property type="molecule type" value="Genomic_DNA"/>
</dbReference>
<dbReference type="AlphaFoldDB" id="A0A0C3PV09"/>
<evidence type="ECO:0000313" key="1">
    <source>
        <dbReference type="EMBL" id="KIO18725.1"/>
    </source>
</evidence>
<reference evidence="2" key="2">
    <citation type="submission" date="2015-01" db="EMBL/GenBank/DDBJ databases">
        <title>Evolutionary Origins and Diversification of the Mycorrhizal Mutualists.</title>
        <authorList>
            <consortium name="DOE Joint Genome Institute"/>
            <consortium name="Mycorrhizal Genomics Consortium"/>
            <person name="Kohler A."/>
            <person name="Kuo A."/>
            <person name="Nagy L.G."/>
            <person name="Floudas D."/>
            <person name="Copeland A."/>
            <person name="Barry K.W."/>
            <person name="Cichocki N."/>
            <person name="Veneault-Fourrey C."/>
            <person name="LaButti K."/>
            <person name="Lindquist E.A."/>
            <person name="Lipzen A."/>
            <person name="Lundell T."/>
            <person name="Morin E."/>
            <person name="Murat C."/>
            <person name="Riley R."/>
            <person name="Ohm R."/>
            <person name="Sun H."/>
            <person name="Tunlid A."/>
            <person name="Henrissat B."/>
            <person name="Grigoriev I.V."/>
            <person name="Hibbett D.S."/>
            <person name="Martin F."/>
        </authorList>
    </citation>
    <scope>NUCLEOTIDE SEQUENCE [LARGE SCALE GENOMIC DNA]</scope>
    <source>
        <strain evidence="2">MUT 4182</strain>
    </source>
</reference>
<reference evidence="1 2" key="1">
    <citation type="submission" date="2014-04" db="EMBL/GenBank/DDBJ databases">
        <authorList>
            <consortium name="DOE Joint Genome Institute"/>
            <person name="Kuo A."/>
            <person name="Girlanda M."/>
            <person name="Perotto S."/>
            <person name="Kohler A."/>
            <person name="Nagy L.G."/>
            <person name="Floudas D."/>
            <person name="Copeland A."/>
            <person name="Barry K.W."/>
            <person name="Cichocki N."/>
            <person name="Veneault-Fourrey C."/>
            <person name="LaButti K."/>
            <person name="Lindquist E.A."/>
            <person name="Lipzen A."/>
            <person name="Lundell T."/>
            <person name="Morin E."/>
            <person name="Murat C."/>
            <person name="Sun H."/>
            <person name="Tunlid A."/>
            <person name="Henrissat B."/>
            <person name="Grigoriev I.V."/>
            <person name="Hibbett D.S."/>
            <person name="Martin F."/>
            <person name="Nordberg H.P."/>
            <person name="Cantor M.N."/>
            <person name="Hua S.X."/>
        </authorList>
    </citation>
    <scope>NUCLEOTIDE SEQUENCE [LARGE SCALE GENOMIC DNA]</scope>
    <source>
        <strain evidence="1 2">MUT 4182</strain>
    </source>
</reference>
<dbReference type="Proteomes" id="UP000054248">
    <property type="component" value="Unassembled WGS sequence"/>
</dbReference>
<proteinExistence type="predicted"/>
<keyword evidence="2" id="KW-1185">Reference proteome</keyword>
<name>A0A0C3PV09_9AGAM</name>
<accession>A0A0C3PV09</accession>
<protein>
    <submittedName>
        <fullName evidence="1">Uncharacterized protein</fullName>
    </submittedName>
</protein>
<gene>
    <name evidence="1" type="ORF">M407DRAFT_156039</name>
</gene>